<accession>A0ABU3KC56</accession>
<dbReference type="PROSITE" id="PS50043">
    <property type="entry name" value="HTH_LUXR_2"/>
    <property type="match status" value="1"/>
</dbReference>
<dbReference type="SMART" id="SM00421">
    <property type="entry name" value="HTH_LUXR"/>
    <property type="match status" value="1"/>
</dbReference>
<dbReference type="RefSeq" id="WP_313834602.1">
    <property type="nucleotide sequence ID" value="NZ_JAQOUE010000002.1"/>
</dbReference>
<evidence type="ECO:0000256" key="2">
    <source>
        <dbReference type="ARBA" id="ARBA00023125"/>
    </source>
</evidence>
<evidence type="ECO:0000256" key="3">
    <source>
        <dbReference type="PROSITE-ProRule" id="PRU00169"/>
    </source>
</evidence>
<name>A0ABU3KC56_9BACT</name>
<reference evidence="6 7" key="1">
    <citation type="journal article" date="2023" name="ISME J.">
        <title>Cultivation and genomic characterization of novel and ubiquitous marine nitrite-oxidizing bacteria from the Nitrospirales.</title>
        <authorList>
            <person name="Mueller A.J."/>
            <person name="Daebeler A."/>
            <person name="Herbold C.W."/>
            <person name="Kirkegaard R.H."/>
            <person name="Daims H."/>
        </authorList>
    </citation>
    <scope>NUCLEOTIDE SEQUENCE [LARGE SCALE GENOMIC DNA]</scope>
    <source>
        <strain evidence="6 7">EB</strain>
    </source>
</reference>
<dbReference type="SUPFAM" id="SSF52172">
    <property type="entry name" value="CheY-like"/>
    <property type="match status" value="1"/>
</dbReference>
<dbReference type="PROSITE" id="PS50110">
    <property type="entry name" value="RESPONSE_REGULATORY"/>
    <property type="match status" value="1"/>
</dbReference>
<dbReference type="Pfam" id="PF00072">
    <property type="entry name" value="Response_reg"/>
    <property type="match status" value="1"/>
</dbReference>
<dbReference type="CDD" id="cd17535">
    <property type="entry name" value="REC_NarL-like"/>
    <property type="match status" value="1"/>
</dbReference>
<dbReference type="InterPro" id="IPR016032">
    <property type="entry name" value="Sig_transdc_resp-reg_C-effctor"/>
</dbReference>
<dbReference type="CDD" id="cd06170">
    <property type="entry name" value="LuxR_C_like"/>
    <property type="match status" value="1"/>
</dbReference>
<keyword evidence="7" id="KW-1185">Reference proteome</keyword>
<dbReference type="EMBL" id="JAQOUE010000002">
    <property type="protein sequence ID" value="MDT7044016.1"/>
    <property type="molecule type" value="Genomic_DNA"/>
</dbReference>
<evidence type="ECO:0000313" key="7">
    <source>
        <dbReference type="Proteomes" id="UP001250932"/>
    </source>
</evidence>
<dbReference type="InterPro" id="IPR000792">
    <property type="entry name" value="Tscrpt_reg_LuxR_C"/>
</dbReference>
<feature type="domain" description="Response regulatory" evidence="5">
    <location>
        <begin position="3"/>
        <end position="119"/>
    </location>
</feature>
<evidence type="ECO:0000313" key="6">
    <source>
        <dbReference type="EMBL" id="MDT7044016.1"/>
    </source>
</evidence>
<feature type="domain" description="HTH luxR-type" evidence="4">
    <location>
        <begin position="145"/>
        <end position="210"/>
    </location>
</feature>
<feature type="modified residue" description="4-aspartylphosphate" evidence="3">
    <location>
        <position position="54"/>
    </location>
</feature>
<sequence>MIQILLVEDHEVVRIGLKTILAQNPQFNIVGEVGTCEEAKQEAVRLQPNVVLMDLRLPDGSGVDACRDILQTCPKTRILFLTSYRDEDSMLAAVLAGASGYLLKEVSPDRLTQAIEMVAEGHSILDQGVIEKVKEWVNKKTQPQAPAKKWDLSPQQFRVLEQVAEGKTNKEIGRFLGLSDKTVRNYLATIFEKLRITRRSQAATMFTKQNLKDSQTPDR</sequence>
<dbReference type="SUPFAM" id="SSF46894">
    <property type="entry name" value="C-terminal effector domain of the bipartite response regulators"/>
    <property type="match status" value="1"/>
</dbReference>
<evidence type="ECO:0000259" key="4">
    <source>
        <dbReference type="PROSITE" id="PS50043"/>
    </source>
</evidence>
<organism evidence="6 7">
    <name type="scientific">Candidatus Nitronereus thalassa</name>
    <dbReference type="NCBI Taxonomy" id="3020898"/>
    <lineage>
        <taxon>Bacteria</taxon>
        <taxon>Pseudomonadati</taxon>
        <taxon>Nitrospirota</taxon>
        <taxon>Nitrospiria</taxon>
        <taxon>Nitrospirales</taxon>
        <taxon>Nitrospiraceae</taxon>
        <taxon>Candidatus Nitronereus</taxon>
    </lineage>
</organism>
<dbReference type="PANTHER" id="PTHR43214">
    <property type="entry name" value="TWO-COMPONENT RESPONSE REGULATOR"/>
    <property type="match status" value="1"/>
</dbReference>
<dbReference type="Pfam" id="PF00196">
    <property type="entry name" value="GerE"/>
    <property type="match status" value="1"/>
</dbReference>
<keyword evidence="2" id="KW-0238">DNA-binding</keyword>
<dbReference type="InterPro" id="IPR058245">
    <property type="entry name" value="NreC/VraR/RcsB-like_REC"/>
</dbReference>
<dbReference type="InterPro" id="IPR039420">
    <property type="entry name" value="WalR-like"/>
</dbReference>
<dbReference type="PRINTS" id="PR00038">
    <property type="entry name" value="HTHLUXR"/>
</dbReference>
<keyword evidence="1 3" id="KW-0597">Phosphoprotein</keyword>
<dbReference type="InterPro" id="IPR011006">
    <property type="entry name" value="CheY-like_superfamily"/>
</dbReference>
<gene>
    <name evidence="6" type="ORF">PPG34_16820</name>
</gene>
<comment type="caution">
    <text evidence="6">The sequence shown here is derived from an EMBL/GenBank/DDBJ whole genome shotgun (WGS) entry which is preliminary data.</text>
</comment>
<dbReference type="Gene3D" id="3.40.50.2300">
    <property type="match status" value="1"/>
</dbReference>
<evidence type="ECO:0000259" key="5">
    <source>
        <dbReference type="PROSITE" id="PS50110"/>
    </source>
</evidence>
<dbReference type="InterPro" id="IPR001789">
    <property type="entry name" value="Sig_transdc_resp-reg_receiver"/>
</dbReference>
<protein>
    <submittedName>
        <fullName evidence="6">Response regulator transcription factor</fullName>
    </submittedName>
</protein>
<dbReference type="Proteomes" id="UP001250932">
    <property type="component" value="Unassembled WGS sequence"/>
</dbReference>
<dbReference type="SMART" id="SM00448">
    <property type="entry name" value="REC"/>
    <property type="match status" value="1"/>
</dbReference>
<evidence type="ECO:0000256" key="1">
    <source>
        <dbReference type="ARBA" id="ARBA00022553"/>
    </source>
</evidence>
<proteinExistence type="predicted"/>